<dbReference type="CDD" id="cd02439">
    <property type="entry name" value="DMB-PRT_CobT"/>
    <property type="match status" value="1"/>
</dbReference>
<dbReference type="FunFam" id="3.40.50.10210:FF:000001">
    <property type="entry name" value="Nicotinate-nucleotide--dimethylbenzimidazole phosphoribosyltransferase"/>
    <property type="match status" value="1"/>
</dbReference>
<dbReference type="Pfam" id="PF02277">
    <property type="entry name" value="DBI_PRT"/>
    <property type="match status" value="1"/>
</dbReference>
<reference evidence="12 13" key="1">
    <citation type="submission" date="2016-03" db="EMBL/GenBank/DDBJ databases">
        <title>Shallow-sea hydrothermal system.</title>
        <authorList>
            <person name="Tang K."/>
        </authorList>
    </citation>
    <scope>NUCLEOTIDE SEQUENCE [LARGE SCALE GENOMIC DNA]</scope>
    <source>
        <strain evidence="12 13">JLT9</strain>
    </source>
</reference>
<dbReference type="NCBIfam" id="NF000996">
    <property type="entry name" value="PRK00105.1"/>
    <property type="match status" value="1"/>
</dbReference>
<dbReference type="UniPathway" id="UPA00061">
    <property type="reaction ID" value="UER00516"/>
</dbReference>
<dbReference type="GO" id="GO:0009236">
    <property type="term" value="P:cobalamin biosynthetic process"/>
    <property type="evidence" value="ECO:0007669"/>
    <property type="project" value="UniProtKB-UniRule"/>
</dbReference>
<gene>
    <name evidence="11" type="primary">cobT</name>
    <name evidence="12" type="ORF">SGUI_2136</name>
</gene>
<dbReference type="Gene3D" id="3.40.50.10210">
    <property type="match status" value="1"/>
</dbReference>
<dbReference type="PANTHER" id="PTHR43463:SF1">
    <property type="entry name" value="NICOTINATE-NUCLEOTIDE--DIMETHYLBENZIMIDAZOLE PHOSPHORIBOSYLTRANSFERASE"/>
    <property type="match status" value="1"/>
</dbReference>
<comment type="function">
    <text evidence="1 11">Catalyzes the synthesis of alpha-ribazole-5'-phosphate from nicotinate mononucleotide (NAMN) and 5,6-dimethylbenzimidazole (DMB).</text>
</comment>
<keyword evidence="8 11" id="KW-0808">Transferase</keyword>
<dbReference type="InterPro" id="IPR036087">
    <property type="entry name" value="Nict_dMeBzImd_PRibTrfase_sf"/>
</dbReference>
<evidence type="ECO:0000256" key="10">
    <source>
        <dbReference type="ARBA" id="ARBA00047340"/>
    </source>
</evidence>
<evidence type="ECO:0000313" key="13">
    <source>
        <dbReference type="Proteomes" id="UP000092482"/>
    </source>
</evidence>
<evidence type="ECO:0000256" key="5">
    <source>
        <dbReference type="ARBA" id="ARBA00015486"/>
    </source>
</evidence>
<dbReference type="SUPFAM" id="SSF52733">
    <property type="entry name" value="Nicotinate mononucleotide:5,6-dimethylbenzimidazole phosphoribosyltransferase (CobT)"/>
    <property type="match status" value="1"/>
</dbReference>
<evidence type="ECO:0000256" key="11">
    <source>
        <dbReference type="HAMAP-Rule" id="MF_00230"/>
    </source>
</evidence>
<evidence type="ECO:0000256" key="2">
    <source>
        <dbReference type="ARBA" id="ARBA00005049"/>
    </source>
</evidence>
<dbReference type="Gene3D" id="1.10.1610.10">
    <property type="match status" value="1"/>
</dbReference>
<dbReference type="InterPro" id="IPR023195">
    <property type="entry name" value="Nict_dMeBzImd_PRibTrfase_N"/>
</dbReference>
<dbReference type="AlphaFoldDB" id="A0A1B1NDM0"/>
<dbReference type="KEGG" id="serj:SGUI_2136"/>
<proteinExistence type="inferred from homology"/>
<protein>
    <recommendedName>
        <fullName evidence="5 11">Nicotinate-nucleotide--dimethylbenzimidazole phosphoribosyltransferase</fullName>
        <shortName evidence="11">NN:DBI PRT</shortName>
        <ecNumber evidence="4 11">2.4.2.21</ecNumber>
    </recommendedName>
    <alternativeName>
        <fullName evidence="9 11">N(1)-alpha-phosphoribosyltransferase</fullName>
    </alternativeName>
</protein>
<evidence type="ECO:0000313" key="12">
    <source>
        <dbReference type="EMBL" id="ANS79532.1"/>
    </source>
</evidence>
<name>A0A1B1NDM0_9MICO</name>
<dbReference type="OrthoDB" id="9773807at2"/>
<dbReference type="STRING" id="1758689.SGUI_2136"/>
<evidence type="ECO:0000256" key="1">
    <source>
        <dbReference type="ARBA" id="ARBA00002197"/>
    </source>
</evidence>
<keyword evidence="13" id="KW-1185">Reference proteome</keyword>
<dbReference type="EMBL" id="CP014989">
    <property type="protein sequence ID" value="ANS79532.1"/>
    <property type="molecule type" value="Genomic_DNA"/>
</dbReference>
<dbReference type="Proteomes" id="UP000092482">
    <property type="component" value="Chromosome"/>
</dbReference>
<evidence type="ECO:0000256" key="3">
    <source>
        <dbReference type="ARBA" id="ARBA00007110"/>
    </source>
</evidence>
<comment type="similarity">
    <text evidence="3 11">Belongs to the CobT family.</text>
</comment>
<dbReference type="InterPro" id="IPR003200">
    <property type="entry name" value="Nict_dMeBzImd_PRibTrfase"/>
</dbReference>
<evidence type="ECO:0000256" key="6">
    <source>
        <dbReference type="ARBA" id="ARBA00022573"/>
    </source>
</evidence>
<dbReference type="EC" id="2.4.2.21" evidence="4 11"/>
<comment type="catalytic activity">
    <reaction evidence="10 11">
        <text>5,6-dimethylbenzimidazole + nicotinate beta-D-ribonucleotide = alpha-ribazole 5'-phosphate + nicotinate + H(+)</text>
        <dbReference type="Rhea" id="RHEA:11196"/>
        <dbReference type="ChEBI" id="CHEBI:15378"/>
        <dbReference type="ChEBI" id="CHEBI:15890"/>
        <dbReference type="ChEBI" id="CHEBI:32544"/>
        <dbReference type="ChEBI" id="CHEBI:57502"/>
        <dbReference type="ChEBI" id="CHEBI:57918"/>
        <dbReference type="EC" id="2.4.2.21"/>
    </reaction>
</comment>
<dbReference type="HAMAP" id="MF_00230">
    <property type="entry name" value="CobT"/>
    <property type="match status" value="1"/>
</dbReference>
<evidence type="ECO:0000256" key="7">
    <source>
        <dbReference type="ARBA" id="ARBA00022676"/>
    </source>
</evidence>
<dbReference type="NCBIfam" id="TIGR03160">
    <property type="entry name" value="cobT_DBIPRT"/>
    <property type="match status" value="1"/>
</dbReference>
<dbReference type="GO" id="GO:0008939">
    <property type="term" value="F:nicotinate-nucleotide-dimethylbenzimidazole phosphoribosyltransferase activity"/>
    <property type="evidence" value="ECO:0007669"/>
    <property type="project" value="UniProtKB-UniRule"/>
</dbReference>
<evidence type="ECO:0000256" key="8">
    <source>
        <dbReference type="ARBA" id="ARBA00022679"/>
    </source>
</evidence>
<organism evidence="12 13">
    <name type="scientific">Serinicoccus hydrothermalis</name>
    <dbReference type="NCBI Taxonomy" id="1758689"/>
    <lineage>
        <taxon>Bacteria</taxon>
        <taxon>Bacillati</taxon>
        <taxon>Actinomycetota</taxon>
        <taxon>Actinomycetes</taxon>
        <taxon>Micrococcales</taxon>
        <taxon>Ornithinimicrobiaceae</taxon>
        <taxon>Serinicoccus</taxon>
    </lineage>
</organism>
<evidence type="ECO:0000256" key="9">
    <source>
        <dbReference type="ARBA" id="ARBA00030686"/>
    </source>
</evidence>
<dbReference type="RefSeq" id="WP_066639939.1">
    <property type="nucleotide sequence ID" value="NZ_CP014989.1"/>
</dbReference>
<keyword evidence="7 11" id="KW-0328">Glycosyltransferase</keyword>
<dbReference type="PATRIC" id="fig|1758689.4.peg.2226"/>
<dbReference type="PANTHER" id="PTHR43463">
    <property type="entry name" value="NICOTINATE-NUCLEOTIDE--DIMETHYLBENZIMIDAZOLE PHOSPHORIBOSYLTRANSFERASE"/>
    <property type="match status" value="1"/>
</dbReference>
<comment type="pathway">
    <text evidence="2 11">Nucleoside biosynthesis; alpha-ribazole biosynthesis; alpha-ribazole from 5,6-dimethylbenzimidazole: step 1/2.</text>
</comment>
<sequence>MADTEQSADRALIERTIAAIGGPDHESSAAVARALDGKMKPLHSLGRLEGLAARVASIRGTTTPRVDSPVVLVCAADHGIARAGVSAYPQEVTGQMLAAFAGGRAAVAILAHQADAQLVVADLGVVDPPQLHPTHAYAPVLDRRVRAGTDNSAEGWAMTRAEAEQAVAVGIRLAEDLIEDGADLIALGEMGIGSTTTASILTSAILDRDPARVVGAGTGLEGEALAHKVETVDAVLARHEDVEDPWDVLAAMGGLEIAALAGVALACAAHRVPALLDGFISTAGALVAWRLCPAAADAMIAAHRSTEPGHSMQLEEMGLTPLLDLQMRLGEASGAALAIPLIRSSLALLQDMGDLADLSSGSAGADGGGASADGG</sequence>
<accession>A0A1B1NDM0</accession>
<evidence type="ECO:0000256" key="4">
    <source>
        <dbReference type="ARBA" id="ARBA00011991"/>
    </source>
</evidence>
<dbReference type="InterPro" id="IPR017846">
    <property type="entry name" value="Nict_dMeBzImd_PRibTrfase_bact"/>
</dbReference>
<feature type="active site" description="Proton acceptor" evidence="11">
    <location>
        <position position="331"/>
    </location>
</feature>
<keyword evidence="6 11" id="KW-0169">Cobalamin biosynthesis</keyword>